<reference evidence="17 18" key="1">
    <citation type="journal article" date="2020" name="Cell">
        <title>Large-Scale Comparative Analyses of Tick Genomes Elucidate Their Genetic Diversity and Vector Capacities.</title>
        <authorList>
            <consortium name="Tick Genome and Microbiome Consortium (TIGMIC)"/>
            <person name="Jia N."/>
            <person name="Wang J."/>
            <person name="Shi W."/>
            <person name="Du L."/>
            <person name="Sun Y."/>
            <person name="Zhan W."/>
            <person name="Jiang J.F."/>
            <person name="Wang Q."/>
            <person name="Zhang B."/>
            <person name="Ji P."/>
            <person name="Bell-Sakyi L."/>
            <person name="Cui X.M."/>
            <person name="Yuan T.T."/>
            <person name="Jiang B.G."/>
            <person name="Yang W.F."/>
            <person name="Lam T.T."/>
            <person name="Chang Q.C."/>
            <person name="Ding S.J."/>
            <person name="Wang X.J."/>
            <person name="Zhu J.G."/>
            <person name="Ruan X.D."/>
            <person name="Zhao L."/>
            <person name="Wei J.T."/>
            <person name="Ye R.Z."/>
            <person name="Que T.C."/>
            <person name="Du C.H."/>
            <person name="Zhou Y.H."/>
            <person name="Cheng J.X."/>
            <person name="Dai P.F."/>
            <person name="Guo W.B."/>
            <person name="Han X.H."/>
            <person name="Huang E.J."/>
            <person name="Li L.F."/>
            <person name="Wei W."/>
            <person name="Gao Y.C."/>
            <person name="Liu J.Z."/>
            <person name="Shao H.Z."/>
            <person name="Wang X."/>
            <person name="Wang C.C."/>
            <person name="Yang T.C."/>
            <person name="Huo Q.B."/>
            <person name="Li W."/>
            <person name="Chen H.Y."/>
            <person name="Chen S.E."/>
            <person name="Zhou L.G."/>
            <person name="Ni X.B."/>
            <person name="Tian J.H."/>
            <person name="Sheng Y."/>
            <person name="Liu T."/>
            <person name="Pan Y.S."/>
            <person name="Xia L.Y."/>
            <person name="Li J."/>
            <person name="Zhao F."/>
            <person name="Cao W.C."/>
        </authorList>
    </citation>
    <scope>NUCLEOTIDE SEQUENCE [LARGE SCALE GENOMIC DNA]</scope>
    <source>
        <tissue evidence="17">Larvae</tissue>
    </source>
</reference>
<dbReference type="Pfam" id="PF02801">
    <property type="entry name" value="Ketoacyl-synt_C"/>
    <property type="match status" value="1"/>
</dbReference>
<evidence type="ECO:0000256" key="6">
    <source>
        <dbReference type="ARBA" id="ARBA00022801"/>
    </source>
</evidence>
<evidence type="ECO:0000313" key="17">
    <source>
        <dbReference type="EMBL" id="KAH9382711.1"/>
    </source>
</evidence>
<dbReference type="Pfam" id="PF00109">
    <property type="entry name" value="ketoacyl-synt"/>
    <property type="match status" value="1"/>
</dbReference>
<dbReference type="PROSITE" id="PS52004">
    <property type="entry name" value="KS3_2"/>
    <property type="match status" value="1"/>
</dbReference>
<evidence type="ECO:0000256" key="10">
    <source>
        <dbReference type="ARBA" id="ARBA00023027"/>
    </source>
</evidence>
<keyword evidence="11" id="KW-0443">Lipid metabolism</keyword>
<dbReference type="GO" id="GO:0006633">
    <property type="term" value="P:fatty acid biosynthetic process"/>
    <property type="evidence" value="ECO:0007669"/>
    <property type="project" value="UniProtKB-KW"/>
</dbReference>
<keyword evidence="9" id="KW-0560">Oxidoreductase</keyword>
<dbReference type="PANTHER" id="PTHR43775">
    <property type="entry name" value="FATTY ACID SYNTHASE"/>
    <property type="match status" value="1"/>
</dbReference>
<evidence type="ECO:0000256" key="5">
    <source>
        <dbReference type="ARBA" id="ARBA00022679"/>
    </source>
</evidence>
<accession>A0A9J6GW51</accession>
<evidence type="ECO:0000256" key="11">
    <source>
        <dbReference type="ARBA" id="ARBA00023098"/>
    </source>
</evidence>
<keyword evidence="13" id="KW-0511">Multifunctional enzyme</keyword>
<dbReference type="Gene3D" id="3.40.47.10">
    <property type="match status" value="2"/>
</dbReference>
<dbReference type="OMA" id="PRDRGWP"/>
<dbReference type="SUPFAM" id="SSF53901">
    <property type="entry name" value="Thiolase-like"/>
    <property type="match status" value="1"/>
</dbReference>
<evidence type="ECO:0000259" key="16">
    <source>
        <dbReference type="PROSITE" id="PS52004"/>
    </source>
</evidence>
<dbReference type="PANTHER" id="PTHR43775:SF7">
    <property type="entry name" value="FATTY ACID SYNTHASE"/>
    <property type="match status" value="1"/>
</dbReference>
<keyword evidence="7" id="KW-0276">Fatty acid metabolism</keyword>
<dbReference type="InterPro" id="IPR014030">
    <property type="entry name" value="Ketoacyl_synth_N"/>
</dbReference>
<protein>
    <recommendedName>
        <fullName evidence="2">Fatty acid synthase</fullName>
        <ecNumber evidence="1">2.3.1.85</ecNumber>
    </recommendedName>
</protein>
<evidence type="ECO:0000256" key="2">
    <source>
        <dbReference type="ARBA" id="ARBA00018769"/>
    </source>
</evidence>
<dbReference type="Proteomes" id="UP000821853">
    <property type="component" value="Unassembled WGS sequence"/>
</dbReference>
<evidence type="ECO:0000256" key="3">
    <source>
        <dbReference type="ARBA" id="ARBA00022450"/>
    </source>
</evidence>
<keyword evidence="5 15" id="KW-0808">Transferase</keyword>
<dbReference type="InterPro" id="IPR016039">
    <property type="entry name" value="Thiolase-like"/>
</dbReference>
<dbReference type="SMART" id="SM00825">
    <property type="entry name" value="PKS_KS"/>
    <property type="match status" value="1"/>
</dbReference>
<dbReference type="InterPro" id="IPR050091">
    <property type="entry name" value="PKS_NRPS_Biosynth_Enz"/>
</dbReference>
<evidence type="ECO:0000313" key="18">
    <source>
        <dbReference type="Proteomes" id="UP000821853"/>
    </source>
</evidence>
<dbReference type="InterPro" id="IPR014031">
    <property type="entry name" value="Ketoacyl_synth_C"/>
</dbReference>
<keyword evidence="8" id="KW-0521">NADP</keyword>
<comment type="similarity">
    <text evidence="15">Belongs to the thiolase-like superfamily. Beta-ketoacyl-ACP synthases family.</text>
</comment>
<dbReference type="VEuPathDB" id="VectorBase:HLOH_039967"/>
<dbReference type="InterPro" id="IPR018201">
    <property type="entry name" value="Ketoacyl_synth_AS"/>
</dbReference>
<dbReference type="GO" id="GO:0016787">
    <property type="term" value="F:hydrolase activity"/>
    <property type="evidence" value="ECO:0007669"/>
    <property type="project" value="UniProtKB-KW"/>
</dbReference>
<dbReference type="AlphaFoldDB" id="A0A9J6GW51"/>
<keyword evidence="6" id="KW-0378">Hydrolase</keyword>
<feature type="domain" description="Ketosynthase family 3 (KS3)" evidence="16">
    <location>
        <begin position="1"/>
        <end position="296"/>
    </location>
</feature>
<dbReference type="GO" id="GO:0004315">
    <property type="term" value="F:3-oxoacyl-[acyl-carrier-protein] synthase activity"/>
    <property type="evidence" value="ECO:0007669"/>
    <property type="project" value="InterPro"/>
</dbReference>
<gene>
    <name evidence="17" type="ORF">HPB48_023267</name>
</gene>
<organism evidence="17 18">
    <name type="scientific">Haemaphysalis longicornis</name>
    <name type="common">Bush tick</name>
    <dbReference type="NCBI Taxonomy" id="44386"/>
    <lineage>
        <taxon>Eukaryota</taxon>
        <taxon>Metazoa</taxon>
        <taxon>Ecdysozoa</taxon>
        <taxon>Arthropoda</taxon>
        <taxon>Chelicerata</taxon>
        <taxon>Arachnida</taxon>
        <taxon>Acari</taxon>
        <taxon>Parasitiformes</taxon>
        <taxon>Ixodida</taxon>
        <taxon>Ixodoidea</taxon>
        <taxon>Ixodidae</taxon>
        <taxon>Haemaphysalinae</taxon>
        <taxon>Haemaphysalis</taxon>
    </lineage>
</organism>
<proteinExistence type="inferred from homology"/>
<evidence type="ECO:0000256" key="12">
    <source>
        <dbReference type="ARBA" id="ARBA00023160"/>
    </source>
</evidence>
<name>A0A9J6GW51_HAELO</name>
<keyword evidence="4" id="KW-0444">Lipid biosynthesis</keyword>
<sequence length="296" mass="31800">MGTIRDLTKFDAQFFGVHPKQAQVMDPQLRLLLETSYEAIVDAGYDPATLRGRKVGVFIGCYQSETDEVVSRDADKIDGYALLGCSRSMFSNRVSYSLDLHGPSFTIDSACSSTMTALNQAVVALRSGQCEAAIVGGTNLLLKPTSSLSFSRLGVLSKDGKCKAFDSDVYAKVIHVKANSDGYKADGISFPSGEMQEQLMREVYAEAHVDPRKVTYIETHGAGTKVGDPQELGAIANVMCNPRRDRPLNVGTIKSNIGHTESASGLCAIAKVILAMETGTIAANLHFKKPTPTSLP</sequence>
<evidence type="ECO:0000256" key="4">
    <source>
        <dbReference type="ARBA" id="ARBA00022516"/>
    </source>
</evidence>
<evidence type="ECO:0000256" key="1">
    <source>
        <dbReference type="ARBA" id="ARBA00012873"/>
    </source>
</evidence>
<dbReference type="EMBL" id="JABSTR010000227">
    <property type="protein sequence ID" value="KAH9382711.1"/>
    <property type="molecule type" value="Genomic_DNA"/>
</dbReference>
<comment type="caution">
    <text evidence="17">The sequence shown here is derived from an EMBL/GenBank/DDBJ whole genome shotgun (WGS) entry which is preliminary data.</text>
</comment>
<keyword evidence="10" id="KW-0520">NAD</keyword>
<keyword evidence="12" id="KW-0275">Fatty acid biosynthesis</keyword>
<dbReference type="EC" id="2.3.1.85" evidence="1"/>
<dbReference type="PROSITE" id="PS00606">
    <property type="entry name" value="KS3_1"/>
    <property type="match status" value="1"/>
</dbReference>
<dbReference type="InterPro" id="IPR020841">
    <property type="entry name" value="PKS_Beta-ketoAc_synthase_dom"/>
</dbReference>
<comment type="catalytic activity">
    <reaction evidence="14">
        <text>acetyl-CoA + n malonyl-CoA + 2n NADPH + 2n H(+) = a long-chain fatty acid + (n+1) CoA + n CO2 + 2n NADP(+).</text>
        <dbReference type="EC" id="2.3.1.85"/>
    </reaction>
</comment>
<dbReference type="OrthoDB" id="10065950at2759"/>
<evidence type="ECO:0000256" key="7">
    <source>
        <dbReference type="ARBA" id="ARBA00022832"/>
    </source>
</evidence>
<evidence type="ECO:0000256" key="13">
    <source>
        <dbReference type="ARBA" id="ARBA00023268"/>
    </source>
</evidence>
<dbReference type="CDD" id="cd00833">
    <property type="entry name" value="PKS"/>
    <property type="match status" value="1"/>
</dbReference>
<evidence type="ECO:0000256" key="15">
    <source>
        <dbReference type="RuleBase" id="RU003694"/>
    </source>
</evidence>
<keyword evidence="18" id="KW-1185">Reference proteome</keyword>
<dbReference type="GO" id="GO:0004312">
    <property type="term" value="F:fatty acid synthase activity"/>
    <property type="evidence" value="ECO:0007669"/>
    <property type="project" value="UniProtKB-EC"/>
</dbReference>
<keyword evidence="3" id="KW-0596">Phosphopantetheine</keyword>
<dbReference type="GO" id="GO:0016491">
    <property type="term" value="F:oxidoreductase activity"/>
    <property type="evidence" value="ECO:0007669"/>
    <property type="project" value="UniProtKB-KW"/>
</dbReference>
<evidence type="ECO:0000256" key="14">
    <source>
        <dbReference type="ARBA" id="ARBA00044883"/>
    </source>
</evidence>
<evidence type="ECO:0000256" key="9">
    <source>
        <dbReference type="ARBA" id="ARBA00023002"/>
    </source>
</evidence>
<evidence type="ECO:0000256" key="8">
    <source>
        <dbReference type="ARBA" id="ARBA00022857"/>
    </source>
</evidence>